<evidence type="ECO:0000313" key="1">
    <source>
        <dbReference type="EMBL" id="MDZ7277196.1"/>
    </source>
</evidence>
<accession>A0ABU5LBU7</accession>
<evidence type="ECO:0000313" key="2">
    <source>
        <dbReference type="Proteomes" id="UP001288620"/>
    </source>
</evidence>
<dbReference type="Proteomes" id="UP001288620">
    <property type="component" value="Unassembled WGS sequence"/>
</dbReference>
<proteinExistence type="predicted"/>
<gene>
    <name evidence="1" type="ORF">N4G40_02720</name>
</gene>
<protein>
    <submittedName>
        <fullName evidence="1">Uncharacterized protein</fullName>
    </submittedName>
</protein>
<dbReference type="RefSeq" id="WP_322541326.1">
    <property type="nucleotide sequence ID" value="NZ_JAOBTT010000001.1"/>
</dbReference>
<sequence length="84" mass="9461">MTDKIVCDMPHNNGTAFRATWTKQAKNIHFIAAIQQVNLNTQHKQGFCDGIHLLKLYNKLTSRFIVASSLAQARNQAALPRLRA</sequence>
<organism evidence="1 2">
    <name type="scientific">Pantoea eucrina</name>
    <dbReference type="NCBI Taxonomy" id="472693"/>
    <lineage>
        <taxon>Bacteria</taxon>
        <taxon>Pseudomonadati</taxon>
        <taxon>Pseudomonadota</taxon>
        <taxon>Gammaproteobacteria</taxon>
        <taxon>Enterobacterales</taxon>
        <taxon>Erwiniaceae</taxon>
        <taxon>Pantoea</taxon>
    </lineage>
</organism>
<reference evidence="2" key="1">
    <citation type="submission" date="2023-07" db="EMBL/GenBank/DDBJ databases">
        <title>Structural and functional analysis of rice phyllospheric bacteria for their antimicrobial properties and defense elicitation against blast disease.</title>
        <authorList>
            <person name="Sahu K.P."/>
            <person name="Asharani P."/>
            <person name="Kumar M."/>
            <person name="Reddy B."/>
            <person name="Kumar A."/>
        </authorList>
    </citation>
    <scope>NUCLEOTIDE SEQUENCE [LARGE SCALE GENOMIC DNA]</scope>
    <source>
        <strain evidence="2">OsEp_Plm_30P10</strain>
    </source>
</reference>
<comment type="caution">
    <text evidence="1">The sequence shown here is derived from an EMBL/GenBank/DDBJ whole genome shotgun (WGS) entry which is preliminary data.</text>
</comment>
<keyword evidence="2" id="KW-1185">Reference proteome</keyword>
<dbReference type="EMBL" id="JAOBTT010000001">
    <property type="protein sequence ID" value="MDZ7277196.1"/>
    <property type="molecule type" value="Genomic_DNA"/>
</dbReference>
<name>A0ABU5LBU7_9GAMM</name>